<dbReference type="Proteomes" id="UP000292372">
    <property type="component" value="Unassembled WGS sequence"/>
</dbReference>
<comment type="similarity">
    <text evidence="1">Belongs to the glycosyl hydrolase 2 family.</text>
</comment>
<feature type="domain" description="Glycosyl hydrolases family 2 sugar binding" evidence="4">
    <location>
        <begin position="28"/>
        <end position="161"/>
    </location>
</feature>
<dbReference type="OrthoDB" id="9814867at2"/>
<sequence>MRLFQTVIIIATLVLSACATPKVEQIDLSGDWQVKLDSTNIGVEENWASSKIEGTIIQLPGTLDDAGLGTPNTLEPAINNYVMSNLARKHQYIGKAWYQKEIEVPSNWEGDVITLSLERVLWESTIYIDGKKVGSANSLIGTHDFELKDLSTGKHTLTITIDNSNKFPDINVAGTKYPDKVNQDMAHAYTNHTQIKWNGILGDIVLKATNKSQPSNVQVYPNQGLDKIKLTFNQPTSEENPVELVIKTVDGSTVYSEKVKASNSNNNLYTLEIEKPEGVELWDEFNPNLYDVFVTTSTGTAKTRFGYKFVANDNGNLALNGTRIFLRGNLECVIFPLTGYPPTKKEDWAKIIGQAKNYGLNHLRFHSWCPPKTAFQAADEAGFYLQVELPHWSLKFGEDANTVEFLKSEAHKIIKDYGNHPSFIFMAMGNELEGDMAQLNSLVAELKPKDNRHLYATTAFSFQRPAGTRPEPEDEFFIAQWTKNGWIRGQGVFNNKPPHFNADFTAGAEFVEIPLVSHEIGQYSVYPDMSEIDKYTGLLQPLNFIAVKNDLEKKGLLDLAPDFTYNSGKLASILYKEEIERAMKTPSFDGFQLLQLQDFPGQGTALVGLLNAFWESKGVISAEEFRMFNSELVPLLRFEKAVYENGETFKALIEVANFFKPMNSQAISWRIVDEADNVLANSKIQDVNLAIGNNTNLGEITFDVNTDTAKKLKVEVNLEGTNYKNSWNIWVYPTNVNLSKKDIVVTSSYAVAEQVLNKGGKVLLNPDFKTLKGIEGRFVPVFWSPVHFPNQPATMGILVDDKHPALKSFPTDTHSDWQWWDLCINSKTIITDSLNVTPIVRLIDNFVTNHHLASVFEAKVGNGTLVFSSIDLMSNLNKRPVARQLRHSLLEYMDSDTFSPSESVTIDALKGIELDKKQGKFSTEDIYK</sequence>
<gene>
    <name evidence="5" type="ORF">EYD46_00975</name>
</gene>
<evidence type="ECO:0000313" key="5">
    <source>
        <dbReference type="EMBL" id="TBN18671.1"/>
    </source>
</evidence>
<dbReference type="Pfam" id="PF02837">
    <property type="entry name" value="Glyco_hydro_2_N"/>
    <property type="match status" value="1"/>
</dbReference>
<dbReference type="Gene3D" id="3.20.20.80">
    <property type="entry name" value="Glycosidases"/>
    <property type="match status" value="1"/>
</dbReference>
<dbReference type="InterPro" id="IPR006102">
    <property type="entry name" value="Ig-like_GH2"/>
</dbReference>
<name>A0A4V2JBC1_9FLAO</name>
<keyword evidence="2" id="KW-0732">Signal</keyword>
<dbReference type="SUPFAM" id="SSF49785">
    <property type="entry name" value="Galactose-binding domain-like"/>
    <property type="match status" value="1"/>
</dbReference>
<evidence type="ECO:0000259" key="3">
    <source>
        <dbReference type="Pfam" id="PF00703"/>
    </source>
</evidence>
<dbReference type="PROSITE" id="PS51257">
    <property type="entry name" value="PROKAR_LIPOPROTEIN"/>
    <property type="match status" value="1"/>
</dbReference>
<dbReference type="EMBL" id="SIRS01000001">
    <property type="protein sequence ID" value="TBN18671.1"/>
    <property type="molecule type" value="Genomic_DNA"/>
</dbReference>
<dbReference type="InterPro" id="IPR017853">
    <property type="entry name" value="GH"/>
</dbReference>
<evidence type="ECO:0000259" key="4">
    <source>
        <dbReference type="Pfam" id="PF02837"/>
    </source>
</evidence>
<dbReference type="Pfam" id="PF00703">
    <property type="entry name" value="Glyco_hydro_2"/>
    <property type="match status" value="1"/>
</dbReference>
<feature type="signal peptide" evidence="2">
    <location>
        <begin position="1"/>
        <end position="19"/>
    </location>
</feature>
<dbReference type="GO" id="GO:0005975">
    <property type="term" value="P:carbohydrate metabolic process"/>
    <property type="evidence" value="ECO:0007669"/>
    <property type="project" value="InterPro"/>
</dbReference>
<dbReference type="PANTHER" id="PTHR42732">
    <property type="entry name" value="BETA-GALACTOSIDASE"/>
    <property type="match status" value="1"/>
</dbReference>
<dbReference type="Gene3D" id="2.60.120.260">
    <property type="entry name" value="Galactose-binding domain-like"/>
    <property type="match status" value="1"/>
</dbReference>
<dbReference type="GO" id="GO:0004553">
    <property type="term" value="F:hydrolase activity, hydrolyzing O-glycosyl compounds"/>
    <property type="evidence" value="ECO:0007669"/>
    <property type="project" value="InterPro"/>
</dbReference>
<protein>
    <submittedName>
        <fullName evidence="5">Glycoside hydrolase family 2</fullName>
    </submittedName>
</protein>
<dbReference type="InterPro" id="IPR051913">
    <property type="entry name" value="GH2_Domain-Containing"/>
</dbReference>
<accession>A0A4V2JBC1</accession>
<dbReference type="AlphaFoldDB" id="A0A4V2JBC1"/>
<dbReference type="InterPro" id="IPR006104">
    <property type="entry name" value="Glyco_hydro_2_N"/>
</dbReference>
<evidence type="ECO:0000313" key="6">
    <source>
        <dbReference type="Proteomes" id="UP000292372"/>
    </source>
</evidence>
<keyword evidence="5" id="KW-0378">Hydrolase</keyword>
<dbReference type="SUPFAM" id="SSF51445">
    <property type="entry name" value="(Trans)glycosidases"/>
    <property type="match status" value="1"/>
</dbReference>
<evidence type="ECO:0000256" key="1">
    <source>
        <dbReference type="ARBA" id="ARBA00007401"/>
    </source>
</evidence>
<reference evidence="5 6" key="1">
    <citation type="journal article" date="2015" name="Int. J. Syst. Evol. Microbiol.">
        <title>Hyunsoonleella pacifica sp. nov., isolated from seawater of South Pacific Gyre.</title>
        <authorList>
            <person name="Gao X."/>
            <person name="Zhang Z."/>
            <person name="Dai X."/>
            <person name="Zhang X.H."/>
        </authorList>
    </citation>
    <scope>NUCLEOTIDE SEQUENCE [LARGE SCALE GENOMIC DNA]</scope>
    <source>
        <strain evidence="5 6">SW033</strain>
    </source>
</reference>
<organism evidence="5 6">
    <name type="scientific">Hyunsoonleella pacifica</name>
    <dbReference type="NCBI Taxonomy" id="1080224"/>
    <lineage>
        <taxon>Bacteria</taxon>
        <taxon>Pseudomonadati</taxon>
        <taxon>Bacteroidota</taxon>
        <taxon>Flavobacteriia</taxon>
        <taxon>Flavobacteriales</taxon>
        <taxon>Flavobacteriaceae</taxon>
    </lineage>
</organism>
<evidence type="ECO:0000256" key="2">
    <source>
        <dbReference type="SAM" id="SignalP"/>
    </source>
</evidence>
<proteinExistence type="inferred from homology"/>
<comment type="caution">
    <text evidence="5">The sequence shown here is derived from an EMBL/GenBank/DDBJ whole genome shotgun (WGS) entry which is preliminary data.</text>
</comment>
<dbReference type="PANTHER" id="PTHR42732:SF1">
    <property type="entry name" value="BETA-MANNOSIDASE"/>
    <property type="match status" value="1"/>
</dbReference>
<keyword evidence="6" id="KW-1185">Reference proteome</keyword>
<dbReference type="InterPro" id="IPR008979">
    <property type="entry name" value="Galactose-bd-like_sf"/>
</dbReference>
<feature type="domain" description="Glycoside hydrolase family 2 immunoglobulin-like beta-sandwich" evidence="3">
    <location>
        <begin position="233"/>
        <end position="306"/>
    </location>
</feature>
<feature type="chain" id="PRO_5020826631" evidence="2">
    <location>
        <begin position="20"/>
        <end position="928"/>
    </location>
</feature>
<dbReference type="RefSeq" id="WP_130935189.1">
    <property type="nucleotide sequence ID" value="NZ_BMEE01000001.1"/>
</dbReference>